<dbReference type="Pfam" id="PF05495">
    <property type="entry name" value="zf-CHY"/>
    <property type="match status" value="1"/>
</dbReference>
<dbReference type="AlphaFoldDB" id="A0A1M5ZFH6"/>
<evidence type="ECO:0000313" key="5">
    <source>
        <dbReference type="EMBL" id="SHI22977.1"/>
    </source>
</evidence>
<dbReference type="GO" id="GO:0008270">
    <property type="term" value="F:zinc ion binding"/>
    <property type="evidence" value="ECO:0007669"/>
    <property type="project" value="UniProtKB-KW"/>
</dbReference>
<dbReference type="OrthoDB" id="882119at2"/>
<keyword evidence="6" id="KW-1185">Reference proteome</keyword>
<keyword evidence="3" id="KW-0862">Zinc</keyword>
<evidence type="ECO:0000259" key="4">
    <source>
        <dbReference type="PROSITE" id="PS51266"/>
    </source>
</evidence>
<dbReference type="InterPro" id="IPR037274">
    <property type="entry name" value="Znf_CHY_sf"/>
</dbReference>
<dbReference type="EMBL" id="FQXK01000018">
    <property type="protein sequence ID" value="SHI22977.1"/>
    <property type="molecule type" value="Genomic_DNA"/>
</dbReference>
<organism evidence="5 6">
    <name type="scientific">Butyrivibrio fibrisolvens DSM 3071</name>
    <dbReference type="NCBI Taxonomy" id="1121131"/>
    <lineage>
        <taxon>Bacteria</taxon>
        <taxon>Bacillati</taxon>
        <taxon>Bacillota</taxon>
        <taxon>Clostridia</taxon>
        <taxon>Lachnospirales</taxon>
        <taxon>Lachnospiraceae</taxon>
        <taxon>Butyrivibrio</taxon>
    </lineage>
</organism>
<accession>A0A1M5ZFH6</accession>
<dbReference type="InterPro" id="IPR008913">
    <property type="entry name" value="Znf_CHY"/>
</dbReference>
<dbReference type="Proteomes" id="UP000184278">
    <property type="component" value="Unassembled WGS sequence"/>
</dbReference>
<dbReference type="PIRSF" id="PIRSF017292">
    <property type="entry name" value="UCP017292_Znf_CHY"/>
    <property type="match status" value="1"/>
</dbReference>
<dbReference type="PROSITE" id="PS51266">
    <property type="entry name" value="ZF_CHY"/>
    <property type="match status" value="1"/>
</dbReference>
<proteinExistence type="predicted"/>
<sequence>MDCIKIIYGIQTDSEGRCIHYHSHKDVIANKCNKCGKFYACYKCHNELEEHKFEPVDPDEKDTVMCGACGRIYSYNEYSCIERCLDCGHEYNLGCSLHKSIYAAR</sequence>
<dbReference type="InterPro" id="IPR016694">
    <property type="entry name" value="UCP017292"/>
</dbReference>
<gene>
    <name evidence="5" type="ORF">SAMN02745229_02224</name>
</gene>
<dbReference type="RefSeq" id="WP_073387779.1">
    <property type="nucleotide sequence ID" value="NZ_FQXK01000018.1"/>
</dbReference>
<reference evidence="6" key="1">
    <citation type="submission" date="2016-11" db="EMBL/GenBank/DDBJ databases">
        <authorList>
            <person name="Varghese N."/>
            <person name="Submissions S."/>
        </authorList>
    </citation>
    <scope>NUCLEOTIDE SEQUENCE [LARGE SCALE GENOMIC DNA]</scope>
    <source>
        <strain evidence="6">DSM 3071</strain>
    </source>
</reference>
<evidence type="ECO:0000256" key="3">
    <source>
        <dbReference type="ARBA" id="ARBA00022833"/>
    </source>
</evidence>
<evidence type="ECO:0000256" key="2">
    <source>
        <dbReference type="ARBA" id="ARBA00022771"/>
    </source>
</evidence>
<dbReference type="SUPFAM" id="SSF161219">
    <property type="entry name" value="CHY zinc finger-like"/>
    <property type="match status" value="1"/>
</dbReference>
<evidence type="ECO:0000256" key="1">
    <source>
        <dbReference type="ARBA" id="ARBA00022723"/>
    </source>
</evidence>
<protein>
    <submittedName>
        <fullName evidence="5">Uncharacterized protein, contains Zn-finger domain of CHY type</fullName>
    </submittedName>
</protein>
<keyword evidence="1" id="KW-0479">Metal-binding</keyword>
<dbReference type="GeneID" id="89509853"/>
<keyword evidence="2" id="KW-0863">Zinc-finger</keyword>
<name>A0A1M5ZFH6_BUTFI</name>
<evidence type="ECO:0000313" key="6">
    <source>
        <dbReference type="Proteomes" id="UP000184278"/>
    </source>
</evidence>
<feature type="domain" description="CHY-type" evidence="4">
    <location>
        <begin position="11"/>
        <end position="89"/>
    </location>
</feature>